<feature type="region of interest" description="Disordered" evidence="8">
    <location>
        <begin position="509"/>
        <end position="531"/>
    </location>
</feature>
<feature type="disulfide bond" evidence="7">
    <location>
        <begin position="172"/>
        <end position="184"/>
    </location>
</feature>
<evidence type="ECO:0000256" key="9">
    <source>
        <dbReference type="SAM" id="Phobius"/>
    </source>
</evidence>
<dbReference type="Gene3D" id="4.10.400.10">
    <property type="entry name" value="Low-density Lipoprotein Receptor"/>
    <property type="match status" value="2"/>
</dbReference>
<evidence type="ECO:0000256" key="2">
    <source>
        <dbReference type="ARBA" id="ARBA00022692"/>
    </source>
</evidence>
<reference evidence="11" key="1">
    <citation type="submission" date="2022-11" db="UniProtKB">
        <authorList>
            <consortium name="WormBaseParasite"/>
        </authorList>
    </citation>
    <scope>IDENTIFICATION</scope>
</reference>
<evidence type="ECO:0000256" key="5">
    <source>
        <dbReference type="ARBA" id="ARBA00023136"/>
    </source>
</evidence>
<evidence type="ECO:0000256" key="3">
    <source>
        <dbReference type="ARBA" id="ARBA00022737"/>
    </source>
</evidence>
<dbReference type="InterPro" id="IPR002172">
    <property type="entry name" value="LDrepeatLR_classA_rpt"/>
</dbReference>
<feature type="compositionally biased region" description="Polar residues" evidence="8">
    <location>
        <begin position="1257"/>
        <end position="1286"/>
    </location>
</feature>
<keyword evidence="2 9" id="KW-0812">Transmembrane</keyword>
<feature type="transmembrane region" description="Helical" evidence="9">
    <location>
        <begin position="1115"/>
        <end position="1138"/>
    </location>
</feature>
<name>A0A915NAT7_MELJA</name>
<dbReference type="PANTHER" id="PTHR24270">
    <property type="entry name" value="LOW-DENSITY LIPOPROTEIN RECEPTOR-RELATED"/>
    <property type="match status" value="1"/>
</dbReference>
<keyword evidence="3" id="KW-0677">Repeat</keyword>
<protein>
    <submittedName>
        <fullName evidence="11">Uncharacterized protein</fullName>
    </submittedName>
</protein>
<dbReference type="GO" id="GO:0005886">
    <property type="term" value="C:plasma membrane"/>
    <property type="evidence" value="ECO:0007669"/>
    <property type="project" value="TreeGrafter"/>
</dbReference>
<organism evidence="10 11">
    <name type="scientific">Meloidogyne javanica</name>
    <name type="common">Root-knot nematode worm</name>
    <dbReference type="NCBI Taxonomy" id="6303"/>
    <lineage>
        <taxon>Eukaryota</taxon>
        <taxon>Metazoa</taxon>
        <taxon>Ecdysozoa</taxon>
        <taxon>Nematoda</taxon>
        <taxon>Chromadorea</taxon>
        <taxon>Rhabditida</taxon>
        <taxon>Tylenchina</taxon>
        <taxon>Tylenchomorpha</taxon>
        <taxon>Tylenchoidea</taxon>
        <taxon>Meloidogynidae</taxon>
        <taxon>Meloidogyninae</taxon>
        <taxon>Meloidogyne</taxon>
        <taxon>Meloidogyne incognita group</taxon>
    </lineage>
</organism>
<dbReference type="SMART" id="SM00192">
    <property type="entry name" value="LDLa"/>
    <property type="match status" value="2"/>
</dbReference>
<evidence type="ECO:0000256" key="7">
    <source>
        <dbReference type="PROSITE-ProRule" id="PRU00124"/>
    </source>
</evidence>
<comment type="caution">
    <text evidence="7">Lacks conserved residue(s) required for the propagation of feature annotation.</text>
</comment>
<feature type="region of interest" description="Disordered" evidence="8">
    <location>
        <begin position="1045"/>
        <end position="1066"/>
    </location>
</feature>
<feature type="transmembrane region" description="Helical" evidence="9">
    <location>
        <begin position="1085"/>
        <end position="1108"/>
    </location>
</feature>
<keyword evidence="6 7" id="KW-1015">Disulfide bond</keyword>
<evidence type="ECO:0000313" key="11">
    <source>
        <dbReference type="WBParaSite" id="scaffold8871_cov302.g13434"/>
    </source>
</evidence>
<evidence type="ECO:0000256" key="8">
    <source>
        <dbReference type="SAM" id="MobiDB-lite"/>
    </source>
</evidence>
<dbReference type="WBParaSite" id="scaffold8871_cov302.g13434">
    <property type="protein sequence ID" value="scaffold8871_cov302.g13434"/>
    <property type="gene ID" value="scaffold8871_cov302.g13434"/>
</dbReference>
<evidence type="ECO:0000256" key="1">
    <source>
        <dbReference type="ARBA" id="ARBA00004167"/>
    </source>
</evidence>
<dbReference type="CDD" id="cd00112">
    <property type="entry name" value="LDLa"/>
    <property type="match status" value="2"/>
</dbReference>
<dbReference type="InterPro" id="IPR050685">
    <property type="entry name" value="LDLR"/>
</dbReference>
<dbReference type="PRINTS" id="PR00261">
    <property type="entry name" value="LDLRECEPTOR"/>
</dbReference>
<dbReference type="PROSITE" id="PS50068">
    <property type="entry name" value="LDLRA_2"/>
    <property type="match status" value="2"/>
</dbReference>
<dbReference type="GO" id="GO:0016192">
    <property type="term" value="P:vesicle-mediated transport"/>
    <property type="evidence" value="ECO:0007669"/>
    <property type="project" value="UniProtKB-ARBA"/>
</dbReference>
<feature type="compositionally biased region" description="Basic residues" evidence="8">
    <location>
        <begin position="999"/>
        <end position="1010"/>
    </location>
</feature>
<keyword evidence="4 9" id="KW-1133">Transmembrane helix</keyword>
<keyword evidence="10" id="KW-1185">Reference proteome</keyword>
<proteinExistence type="predicted"/>
<feature type="compositionally biased region" description="Basic and acidic residues" evidence="8">
    <location>
        <begin position="509"/>
        <end position="527"/>
    </location>
</feature>
<feature type="compositionally biased region" description="Polar residues" evidence="8">
    <location>
        <begin position="659"/>
        <end position="668"/>
    </location>
</feature>
<accession>A0A915NAT7</accession>
<evidence type="ECO:0000313" key="10">
    <source>
        <dbReference type="Proteomes" id="UP000887561"/>
    </source>
</evidence>
<feature type="region of interest" description="Disordered" evidence="8">
    <location>
        <begin position="649"/>
        <end position="670"/>
    </location>
</feature>
<feature type="region of interest" description="Disordered" evidence="8">
    <location>
        <begin position="964"/>
        <end position="1027"/>
    </location>
</feature>
<sequence>MVSLLIFRPQLVLTRHFWTPQQTTSVQLNELKKIQDVNFPCILQQLSEKNKNLSTQLPLKFYQLPSTTVNLSKLEELSSSQLYHLKRLHKVSPFSLGTKSLKERVLILQLLDRKMAEDMEKELKGLDVNQLKLHLYIRKLNYAKMDAESMQSLLNKWLQHCSTAEQRFSGCCLKSEFDCGDGKCVPVGRFHDGQKDCMDGSDEFCLPGQIECGGQFCAEPIHLGDCLLLGSNSSCTSKNKMEGVGSIPSFCEFLNASTRRRLCHLHNSIACRGYGQCILTRWLMDGKNDCLDGSDEDPGYVGLFNTSFDRPFLSLPSTSNNPERLTTQSTSTKTIVDYTSNSFTNIHQLVWPQRGKILKPIKNTNNNIEPLQQQKLRENNILVTTPTYPFEKIFTSSSKSTQLNVEDNRKFGETNEEESQLEVEKSKNIEIWEPKITEKQTALIETSTAIITKGFEGETTTTVPAINNFISITTTLATESATQEIENVKLLSTKPIVIDVDTTLKSEELLTTSKSDEENEKEKREGGKQTQSALLPTIAATTALTTSTIPTKVVIPQESGISVISESVEESTRGGGFSVGEHENTLKIPTIGEVGRIASLAQAWQQQHQRQSKIFDDSEDYLIMEECEEEEIVGVGDKSLQLPSLLPKEKTMEEEELPRSSSATSRPGTPTIWDQFRVLGEQYSGADDQIALATERRDSLDDILIKMDTIEKQQILPIIEKHEEAKLATKKIGEFKKQHLEKQQKLTSIPPLDIRKCTRQHPSSSTFIKTKKEVPGLDRIEKTTKEDKSKKEKDVFVLVKGHRVFDGHERKTPLFSLRREDKQKEERILPKQKQQNIALNEKKRTELKEDAQPKINQRRERLLKLRAQHPIIESSCDEQFVEEPIFDPDLPSTSNYHQQHFVHKHLHLPQIEEDIEQRVHSGCILSGRQPWNSNPRTETSNKWLPPLITEPITSAERCITNREPWDSHLKPSPLSPPNINSPVTSKRLKTTENLLKTQKSIRRQPRPRPKSLRELTDPDWEKEEFEEKNNKNNYFNQFSTSMNFKRPKKATSSPDTKEENEEEVETNDNNFYSKDFLKKIFNNTMFYACLSILLLLLISLACVCLSIIDLETYNFGLYIVLLCIVGTMLACALCVANPNACPNPGWYSNFCLMLQEMYPSPEDSVKAAIASPEMNGLRSRMMAHYGVNVNQMGGEQQQQPTSSSGEGGRLTLRQESRATVAMLAPAVHIMHQVWRGMAWVAEGMDDEEDLTKSYDQIEQGTSHSISQECTDSSQKRLSTIAESSSGGVIEQNPEESGEFGSGKDVIV</sequence>
<evidence type="ECO:0000256" key="4">
    <source>
        <dbReference type="ARBA" id="ARBA00022989"/>
    </source>
</evidence>
<dbReference type="Proteomes" id="UP000887561">
    <property type="component" value="Unplaced"/>
</dbReference>
<dbReference type="InterPro" id="IPR036055">
    <property type="entry name" value="LDL_receptor-like_sf"/>
</dbReference>
<keyword evidence="5 9" id="KW-0472">Membrane</keyword>
<evidence type="ECO:0000256" key="6">
    <source>
        <dbReference type="ARBA" id="ARBA00023157"/>
    </source>
</evidence>
<dbReference type="Pfam" id="PF00057">
    <property type="entry name" value="Ldl_recept_a"/>
    <property type="match status" value="2"/>
</dbReference>
<comment type="subcellular location">
    <subcellularLocation>
        <location evidence="1">Membrane</location>
        <topology evidence="1">Single-pass membrane protein</topology>
    </subcellularLocation>
</comment>
<feature type="region of interest" description="Disordered" evidence="8">
    <location>
        <begin position="1257"/>
        <end position="1307"/>
    </location>
</feature>
<feature type="disulfide bond" evidence="7">
    <location>
        <begin position="179"/>
        <end position="197"/>
    </location>
</feature>
<dbReference type="SUPFAM" id="SSF57424">
    <property type="entry name" value="LDL receptor-like module"/>
    <property type="match status" value="2"/>
</dbReference>